<dbReference type="SMART" id="SM00530">
    <property type="entry name" value="HTH_XRE"/>
    <property type="match status" value="1"/>
</dbReference>
<sequence length="248" mass="27848">MTLSKTDLGKKIKEARKLKSERSGKKYTGQNLADDLKLSRSYIGDIESGRKYPSYELLTAIADACEVPFSFFNESNYYEKPKFNLDTSFNTLFAGPGKSHSPENIDLKEINNMDLNYSFITIPIVGSIRAGHPIWAEDNLQGYIPVSKNSLKTDSIYFGLKVKGDSMNLEFDEGTILIVEKTPCIENGEIGVIRINGFEATVKKVVLNDDMITLIPMSNNPEHIPNMYNLKTDDIEIIGKVKQAIKTY</sequence>
<dbReference type="PROSITE" id="PS50943">
    <property type="entry name" value="HTH_CROC1"/>
    <property type="match status" value="1"/>
</dbReference>
<dbReference type="CDD" id="cd00093">
    <property type="entry name" value="HTH_XRE"/>
    <property type="match status" value="1"/>
</dbReference>
<dbReference type="Pfam" id="PF00717">
    <property type="entry name" value="Peptidase_S24"/>
    <property type="match status" value="1"/>
</dbReference>
<accession>A0A6B4JIC4</accession>
<dbReference type="Pfam" id="PF01381">
    <property type="entry name" value="HTH_3"/>
    <property type="match status" value="1"/>
</dbReference>
<dbReference type="SUPFAM" id="SSF47413">
    <property type="entry name" value="lambda repressor-like DNA-binding domains"/>
    <property type="match status" value="1"/>
</dbReference>
<dbReference type="InterPro" id="IPR050077">
    <property type="entry name" value="LexA_repressor"/>
</dbReference>
<dbReference type="RefSeq" id="WP_003369691.1">
    <property type="nucleotide sequence ID" value="NZ_JACBBA010000001.1"/>
</dbReference>
<dbReference type="InterPro" id="IPR039418">
    <property type="entry name" value="LexA-like"/>
</dbReference>
<name>A0A6B4JIC4_CLOBO</name>
<gene>
    <name evidence="1" type="ORF">FDG31_08175</name>
</gene>
<dbReference type="GO" id="GO:0003677">
    <property type="term" value="F:DNA binding"/>
    <property type="evidence" value="ECO:0007669"/>
    <property type="project" value="InterPro"/>
</dbReference>
<dbReference type="AlphaFoldDB" id="A0A6B4JIC4"/>
<protein>
    <submittedName>
        <fullName evidence="1">Helix-turn-helix domain-containing protein</fullName>
    </submittedName>
</protein>
<dbReference type="InterPro" id="IPR010982">
    <property type="entry name" value="Lambda_DNA-bd_dom_sf"/>
</dbReference>
<evidence type="ECO:0000313" key="2">
    <source>
        <dbReference type="Proteomes" id="UP000486903"/>
    </source>
</evidence>
<dbReference type="PANTHER" id="PTHR33516:SF2">
    <property type="entry name" value="LEXA REPRESSOR-RELATED"/>
    <property type="match status" value="1"/>
</dbReference>
<organism evidence="1 2">
    <name type="scientific">Clostridium botulinum</name>
    <dbReference type="NCBI Taxonomy" id="1491"/>
    <lineage>
        <taxon>Bacteria</taxon>
        <taxon>Bacillati</taxon>
        <taxon>Bacillota</taxon>
        <taxon>Clostridia</taxon>
        <taxon>Eubacteriales</taxon>
        <taxon>Clostridiaceae</taxon>
        <taxon>Clostridium</taxon>
    </lineage>
</organism>
<dbReference type="Proteomes" id="UP000486903">
    <property type="component" value="Unassembled WGS sequence"/>
</dbReference>
<comment type="caution">
    <text evidence="1">The sequence shown here is derived from an EMBL/GenBank/DDBJ whole genome shotgun (WGS) entry which is preliminary data.</text>
</comment>
<dbReference type="InterPro" id="IPR015927">
    <property type="entry name" value="Peptidase_S24_S26A/B/C"/>
</dbReference>
<dbReference type="CDD" id="cd06529">
    <property type="entry name" value="S24_LexA-like"/>
    <property type="match status" value="1"/>
</dbReference>
<dbReference type="PANTHER" id="PTHR33516">
    <property type="entry name" value="LEXA REPRESSOR"/>
    <property type="match status" value="1"/>
</dbReference>
<proteinExistence type="predicted"/>
<reference evidence="1 2" key="1">
    <citation type="submission" date="2019-04" db="EMBL/GenBank/DDBJ databases">
        <title>Genome sequencing of Clostridium botulinum Groups I-IV and Clostridium butyricum.</title>
        <authorList>
            <person name="Brunt J."/>
            <person name="Van Vliet A.H.M."/>
            <person name="Stringer S.C."/>
            <person name="Carter A.T."/>
            <person name="Peck M.W."/>
        </authorList>
    </citation>
    <scope>NUCLEOTIDE SEQUENCE [LARGE SCALE GENOMIC DNA]</scope>
    <source>
        <strain evidence="1 2">BL81</strain>
    </source>
</reference>
<dbReference type="SUPFAM" id="SSF51306">
    <property type="entry name" value="LexA/Signal peptidase"/>
    <property type="match status" value="1"/>
</dbReference>
<evidence type="ECO:0000313" key="1">
    <source>
        <dbReference type="EMBL" id="NFV26157.1"/>
    </source>
</evidence>
<dbReference type="InterPro" id="IPR001387">
    <property type="entry name" value="Cro/C1-type_HTH"/>
</dbReference>
<dbReference type="InterPro" id="IPR036286">
    <property type="entry name" value="LexA/Signal_pep-like_sf"/>
</dbReference>
<dbReference type="Gene3D" id="2.10.109.10">
    <property type="entry name" value="Umud Fragment, subunit A"/>
    <property type="match status" value="1"/>
</dbReference>
<dbReference type="Gene3D" id="1.10.260.40">
    <property type="entry name" value="lambda repressor-like DNA-binding domains"/>
    <property type="match status" value="1"/>
</dbReference>
<dbReference type="EMBL" id="SXFB01000004">
    <property type="protein sequence ID" value="NFV26157.1"/>
    <property type="molecule type" value="Genomic_DNA"/>
</dbReference>